<dbReference type="SUPFAM" id="SSF48452">
    <property type="entry name" value="TPR-like"/>
    <property type="match status" value="1"/>
</dbReference>
<name>A0ABS7GAU9_9BACT</name>
<evidence type="ECO:0000256" key="5">
    <source>
        <dbReference type="ARBA" id="ARBA00023237"/>
    </source>
</evidence>
<comment type="caution">
    <text evidence="8">The sequence shown here is derived from an EMBL/GenBank/DDBJ whole genome shotgun (WGS) entry which is preliminary data.</text>
</comment>
<comment type="similarity">
    <text evidence="2">Belongs to the SusD family.</text>
</comment>
<dbReference type="Pfam" id="PF14322">
    <property type="entry name" value="SusD-like_3"/>
    <property type="match status" value="1"/>
</dbReference>
<proteinExistence type="inferred from homology"/>
<evidence type="ECO:0000313" key="9">
    <source>
        <dbReference type="Proteomes" id="UP000812961"/>
    </source>
</evidence>
<dbReference type="Proteomes" id="UP000812961">
    <property type="component" value="Unassembled WGS sequence"/>
</dbReference>
<dbReference type="InterPro" id="IPR033985">
    <property type="entry name" value="SusD-like_N"/>
</dbReference>
<evidence type="ECO:0000256" key="4">
    <source>
        <dbReference type="ARBA" id="ARBA00023136"/>
    </source>
</evidence>
<evidence type="ECO:0000313" key="8">
    <source>
        <dbReference type="EMBL" id="MBW8684787.1"/>
    </source>
</evidence>
<keyword evidence="4" id="KW-0472">Membrane</keyword>
<keyword evidence="5" id="KW-0998">Cell outer membrane</keyword>
<dbReference type="EMBL" id="JAICCF010000002">
    <property type="protein sequence ID" value="MBW8684787.1"/>
    <property type="molecule type" value="Genomic_DNA"/>
</dbReference>
<comment type="subcellular location">
    <subcellularLocation>
        <location evidence="1">Cell outer membrane</location>
    </subcellularLocation>
</comment>
<keyword evidence="9" id="KW-1185">Reference proteome</keyword>
<dbReference type="Pfam" id="PF07980">
    <property type="entry name" value="SusD_RagB"/>
    <property type="match status" value="1"/>
</dbReference>
<evidence type="ECO:0000256" key="3">
    <source>
        <dbReference type="ARBA" id="ARBA00022729"/>
    </source>
</evidence>
<dbReference type="InterPro" id="IPR012944">
    <property type="entry name" value="SusD_RagB_dom"/>
</dbReference>
<organism evidence="8 9">
    <name type="scientific">Chitinophaga rhizophila</name>
    <dbReference type="NCBI Taxonomy" id="2866212"/>
    <lineage>
        <taxon>Bacteria</taxon>
        <taxon>Pseudomonadati</taxon>
        <taxon>Bacteroidota</taxon>
        <taxon>Chitinophagia</taxon>
        <taxon>Chitinophagales</taxon>
        <taxon>Chitinophagaceae</taxon>
        <taxon>Chitinophaga</taxon>
    </lineage>
</organism>
<dbReference type="PROSITE" id="PS51257">
    <property type="entry name" value="PROKAR_LIPOPROTEIN"/>
    <property type="match status" value="1"/>
</dbReference>
<gene>
    <name evidence="8" type="ORF">K1Y79_10645</name>
</gene>
<feature type="domain" description="RagB/SusD" evidence="6">
    <location>
        <begin position="341"/>
        <end position="459"/>
    </location>
</feature>
<evidence type="ECO:0000256" key="2">
    <source>
        <dbReference type="ARBA" id="ARBA00006275"/>
    </source>
</evidence>
<dbReference type="Gene3D" id="1.25.40.390">
    <property type="match status" value="1"/>
</dbReference>
<sequence>MMKKLNIATVVLGTMFLATGCSKYTDIKTQGTLIPGQVINYRYLLNNTGSFESGGYLPDIAAADVEIVDSLQQQGINNSVNSLYFRNCYTWQSPIYENTLDRDRDWDTYYGTIYNCNVIIEEVPGAAGGTPEDKAELIAEALTHRSDAYLNLVNEYAKPYNAATAGTDLGVPLLIRPTLEQPLIRASVSEIYARIEADLKTAVISLPRNTQYNTLPGKAAAWSVLARMYLLMGNYASAALYADSALSLKSTILDLTAGNIPFRRDNPETIFGKISASSFSWSPTTLRLSQELLDLLGTADLRYQLFTADAEQTSGAGYTGRIYSYERINFENRSIGTSVPEMMLIKAEGLARAGSPGPAMDLVNTLRQKRFQPADYTPLTATDANDAIIKVVQERRREFFCRMLPWFDQRRLKDDPLFRRTYTRTWLGTTYTLEPSSNRYVFPIGQYYLRLNPELQQNP</sequence>
<evidence type="ECO:0000259" key="6">
    <source>
        <dbReference type="Pfam" id="PF07980"/>
    </source>
</evidence>
<feature type="domain" description="SusD-like N-terminal" evidence="7">
    <location>
        <begin position="70"/>
        <end position="230"/>
    </location>
</feature>
<evidence type="ECO:0000259" key="7">
    <source>
        <dbReference type="Pfam" id="PF14322"/>
    </source>
</evidence>
<evidence type="ECO:0000256" key="1">
    <source>
        <dbReference type="ARBA" id="ARBA00004442"/>
    </source>
</evidence>
<dbReference type="InterPro" id="IPR011990">
    <property type="entry name" value="TPR-like_helical_dom_sf"/>
</dbReference>
<reference evidence="8 9" key="1">
    <citation type="submission" date="2021-08" db="EMBL/GenBank/DDBJ databases">
        <title>The genome sequence of Chitinophaga sp. B61.</title>
        <authorList>
            <person name="Zhang X."/>
        </authorList>
    </citation>
    <scope>NUCLEOTIDE SEQUENCE [LARGE SCALE GENOMIC DNA]</scope>
    <source>
        <strain evidence="8 9">B61</strain>
    </source>
</reference>
<accession>A0ABS7GAU9</accession>
<protein>
    <submittedName>
        <fullName evidence="8">RagB/SusD family nutrient uptake outer membrane protein</fullName>
    </submittedName>
</protein>
<keyword evidence="3" id="KW-0732">Signal</keyword>